<dbReference type="SUPFAM" id="SSF69318">
    <property type="entry name" value="Integrin alpha N-terminal domain"/>
    <property type="match status" value="1"/>
</dbReference>
<evidence type="ECO:0008006" key="3">
    <source>
        <dbReference type="Google" id="ProtNLM"/>
    </source>
</evidence>
<dbReference type="RefSeq" id="WP_023172277.1">
    <property type="nucleotide sequence ID" value="NC_022600.1"/>
</dbReference>
<dbReference type="HOGENOM" id="CLU_1022456_0_0_3"/>
<dbReference type="KEGG" id="glj:GKIL_0968"/>
<reference evidence="1 2" key="1">
    <citation type="journal article" date="2013" name="PLoS ONE">
        <title>Cultivation and Complete Genome Sequencing of Gloeobacter kilaueensis sp. nov., from a Lava Cave in Kilauea Caldera, Hawai'i.</title>
        <authorList>
            <person name="Saw J.H."/>
            <person name="Schatz M."/>
            <person name="Brown M.V."/>
            <person name="Kunkel D.D."/>
            <person name="Foster J.S."/>
            <person name="Shick H."/>
            <person name="Christensen S."/>
            <person name="Hou S."/>
            <person name="Wan X."/>
            <person name="Donachie S.P."/>
        </authorList>
    </citation>
    <scope>NUCLEOTIDE SEQUENCE [LARGE SCALE GENOMIC DNA]</scope>
    <source>
        <strain evidence="2">JS</strain>
    </source>
</reference>
<gene>
    <name evidence="1" type="ORF">GKIL_0968</name>
</gene>
<dbReference type="eggNOG" id="COG2319">
    <property type="taxonomic scope" value="Bacteria"/>
</dbReference>
<organism evidence="1 2">
    <name type="scientific">Gloeobacter kilaueensis (strain ATCC BAA-2537 / CCAP 1431/1 / ULC 316 / JS1)</name>
    <dbReference type="NCBI Taxonomy" id="1183438"/>
    <lineage>
        <taxon>Bacteria</taxon>
        <taxon>Bacillati</taxon>
        <taxon>Cyanobacteriota</taxon>
        <taxon>Cyanophyceae</taxon>
        <taxon>Gloeobacterales</taxon>
        <taxon>Gloeobacteraceae</taxon>
        <taxon>Gloeobacter</taxon>
    </lineage>
</organism>
<evidence type="ECO:0000313" key="2">
    <source>
        <dbReference type="Proteomes" id="UP000017396"/>
    </source>
</evidence>
<keyword evidence="2" id="KW-1185">Reference proteome</keyword>
<dbReference type="EMBL" id="CP003587">
    <property type="protein sequence ID" value="AGY57214.1"/>
    <property type="molecule type" value="Genomic_DNA"/>
</dbReference>
<dbReference type="OrthoDB" id="1522627at2"/>
<evidence type="ECO:0000313" key="1">
    <source>
        <dbReference type="EMBL" id="AGY57214.1"/>
    </source>
</evidence>
<dbReference type="AlphaFoldDB" id="U5QHW2"/>
<dbReference type="Proteomes" id="UP000017396">
    <property type="component" value="Chromosome"/>
</dbReference>
<sequence>MHQLLFVVWVPLFWLMAGGPLFAQPDGAGERCLEEGRYSETALSGTVRAAAGGLQATLSCRSLPGKDGNKVSVRLDAELGGRTYANLKLPDQEALSNLRIEDLDGDGRAEIVLDTFSGGAHCCFGIWVLRHEARQDTYQPTRADWGNYPPGRAKDLDKDGRFEFVSADNAFAYTFTDFADSVPPIQIWQYSRGSFRNVTRNYPALIRRAAARILQGVAEAKKTGRDMRGGYAAYLATQYLLGQPTRGWQKLRAAYRPSKEAICDKDWPCAPSAYFAKLRAFLQTAGYTKS</sequence>
<dbReference type="InterPro" id="IPR028994">
    <property type="entry name" value="Integrin_alpha_N"/>
</dbReference>
<protein>
    <recommendedName>
        <fullName evidence="3">FG-GAP repeat-containing protein</fullName>
    </recommendedName>
</protein>
<dbReference type="STRING" id="1183438.GKIL_0968"/>
<name>U5QHW2_GLOK1</name>
<proteinExistence type="predicted"/>
<accession>U5QHW2</accession>